<evidence type="ECO:0000259" key="10">
    <source>
        <dbReference type="PROSITE" id="PS50262"/>
    </source>
</evidence>
<reference evidence="11 12" key="1">
    <citation type="journal article" date="2016" name="BMC Genomics">
        <title>A novel strain of cynomolgus macaque cytomegalovirus: implications for host-virus co-evolution.</title>
        <authorList>
            <person name="Russell J.N."/>
            <person name="Marsh A.K."/>
            <person name="Willer D.O."/>
            <person name="Ambagala A.P."/>
            <person name="Dzamba M."/>
            <person name="Chan J.K."/>
            <person name="Pilon R."/>
            <person name="Fournier J."/>
            <person name="Brudno M."/>
            <person name="Antony J.M."/>
            <person name="Sandstrom P."/>
            <person name="Evans B.J."/>
            <person name="MacDonald K.S."/>
        </authorList>
    </citation>
    <scope>NUCLEOTIDE SEQUENCE [LARGE SCALE GENOMIC DNA]</scope>
    <source>
        <strain evidence="11">Mauritius</strain>
    </source>
</reference>
<evidence type="ECO:0000256" key="6">
    <source>
        <dbReference type="ARBA" id="ARBA00023136"/>
    </source>
</evidence>
<feature type="transmembrane region" description="Helical" evidence="9">
    <location>
        <begin position="58"/>
        <end position="81"/>
    </location>
</feature>
<sequence length="333" mass="38093">MTNTGHCHINESLATYGIAPAATITLYTIAGICGVTGNLLLLLVLFTRRIHWFANDIYYLNMIFTDFLVFITLPAWVYYLLNYTQLSHYACIALSFVFYVSIFIQADFMVAVAIERYRSLVKNKPLSVKKASVSCACIWIIVIVASSPYYMFRSQHETNSCILGNYTWHMNSPFRTTMDASINIWSFVVPAVTTLLIARRIYVCTSGNKKMNARASGLLEAMVISMLFFGGLFNLNIFRDIVADTSEENKDCTYLKQEHFIRMVGVALVYGRAIFNPFMYMCVSTRLRQEIKCLFMRIPYETLDAEHAKLMVDLKNRNANVPDPKPREYESVL</sequence>
<keyword evidence="5" id="KW-0297">G-protein coupled receptor</keyword>
<dbReference type="GO" id="GO:0019957">
    <property type="term" value="F:C-C chemokine binding"/>
    <property type="evidence" value="ECO:0007669"/>
    <property type="project" value="TreeGrafter"/>
</dbReference>
<organism evidence="11 12">
    <name type="scientific">Cynomolgus macaque cytomegalovirus strain Mauritius</name>
    <dbReference type="NCBI Taxonomy" id="1690255"/>
    <lineage>
        <taxon>Viruses</taxon>
        <taxon>Duplodnaviria</taxon>
        <taxon>Heunggongvirae</taxon>
        <taxon>Peploviricota</taxon>
        <taxon>Herviviricetes</taxon>
        <taxon>Herpesvirales</taxon>
        <taxon>Orthoherpesviridae</taxon>
        <taxon>Betaherpesvirinae</taxon>
        <taxon>Cytomegalovirus</taxon>
        <taxon>Cytomegalovirus macacinebeta3</taxon>
    </lineage>
</organism>
<feature type="transmembrane region" description="Helical" evidence="9">
    <location>
        <begin position="24"/>
        <end position="46"/>
    </location>
</feature>
<dbReference type="PRINTS" id="PR00237">
    <property type="entry name" value="GPCRRHODOPSN"/>
</dbReference>
<evidence type="ECO:0000313" key="12">
    <source>
        <dbReference type="Proteomes" id="UP000118435"/>
    </source>
</evidence>
<evidence type="ECO:0000256" key="4">
    <source>
        <dbReference type="ARBA" id="ARBA00022989"/>
    </source>
</evidence>
<keyword evidence="3 9" id="KW-0812">Transmembrane</keyword>
<dbReference type="PANTHER" id="PTHR10489:SF932">
    <property type="entry name" value="G-PROTEIN COUPLED RECEPTORS FAMILY 1 PROFILE DOMAIN-CONTAINING PROTEIN"/>
    <property type="match status" value="1"/>
</dbReference>
<dbReference type="Proteomes" id="UP000118435">
    <property type="component" value="Segment"/>
</dbReference>
<dbReference type="PANTHER" id="PTHR10489">
    <property type="entry name" value="CELL ADHESION MOLECULE"/>
    <property type="match status" value="1"/>
</dbReference>
<feature type="transmembrane region" description="Helical" evidence="9">
    <location>
        <begin position="131"/>
        <end position="150"/>
    </location>
</feature>
<dbReference type="InterPro" id="IPR017452">
    <property type="entry name" value="GPCR_Rhodpsn_7TM"/>
</dbReference>
<feature type="transmembrane region" description="Helical" evidence="9">
    <location>
        <begin position="259"/>
        <end position="283"/>
    </location>
</feature>
<evidence type="ECO:0000256" key="5">
    <source>
        <dbReference type="ARBA" id="ARBA00023040"/>
    </source>
</evidence>
<evidence type="ECO:0000313" key="11">
    <source>
        <dbReference type="EMBL" id="AKT72702.1"/>
    </source>
</evidence>
<dbReference type="GO" id="GO:0007204">
    <property type="term" value="P:positive regulation of cytosolic calcium ion concentration"/>
    <property type="evidence" value="ECO:0007669"/>
    <property type="project" value="TreeGrafter"/>
</dbReference>
<dbReference type="InterPro" id="IPR050119">
    <property type="entry name" value="CCR1-9-like"/>
</dbReference>
<dbReference type="PROSITE" id="PS50262">
    <property type="entry name" value="G_PROTEIN_RECEP_F1_2"/>
    <property type="match status" value="1"/>
</dbReference>
<dbReference type="Pfam" id="PF00001">
    <property type="entry name" value="7tm_1"/>
    <property type="match status" value="1"/>
</dbReference>
<dbReference type="InterPro" id="IPR000276">
    <property type="entry name" value="GPCR_Rhodpsn"/>
</dbReference>
<keyword evidence="6 9" id="KW-0472">Membrane</keyword>
<keyword evidence="2" id="KW-1032">Host cell membrane</keyword>
<feature type="transmembrane region" description="Helical" evidence="9">
    <location>
        <begin position="87"/>
        <end position="110"/>
    </location>
</feature>
<proteinExistence type="predicted"/>
<dbReference type="GO" id="GO:0016020">
    <property type="term" value="C:membrane"/>
    <property type="evidence" value="ECO:0007669"/>
    <property type="project" value="InterPro"/>
</dbReference>
<dbReference type="Gene3D" id="1.20.1070.10">
    <property type="entry name" value="Rhodopsin 7-helix transmembrane proteins"/>
    <property type="match status" value="1"/>
</dbReference>
<dbReference type="EMBL" id="KP796148">
    <property type="protein sequence ID" value="AKT72702.1"/>
    <property type="molecule type" value="Genomic_DNA"/>
</dbReference>
<feature type="domain" description="G-protein coupled receptors family 1 profile" evidence="10">
    <location>
        <begin position="37"/>
        <end position="280"/>
    </location>
</feature>
<dbReference type="GO" id="GO:0016493">
    <property type="term" value="F:C-C chemokine receptor activity"/>
    <property type="evidence" value="ECO:0007669"/>
    <property type="project" value="TreeGrafter"/>
</dbReference>
<accession>A0A0K1GZQ8</accession>
<evidence type="ECO:0000256" key="2">
    <source>
        <dbReference type="ARBA" id="ARBA00022511"/>
    </source>
</evidence>
<feature type="transmembrane region" description="Helical" evidence="9">
    <location>
        <begin position="218"/>
        <end position="239"/>
    </location>
</feature>
<protein>
    <submittedName>
        <fullName evidence="11">Protein US28c</fullName>
    </submittedName>
</protein>
<keyword evidence="2" id="KW-1043">Host membrane</keyword>
<dbReference type="GO" id="GO:0020002">
    <property type="term" value="C:host cell plasma membrane"/>
    <property type="evidence" value="ECO:0007669"/>
    <property type="project" value="UniProtKB-SubCell"/>
</dbReference>
<evidence type="ECO:0000256" key="9">
    <source>
        <dbReference type="SAM" id="Phobius"/>
    </source>
</evidence>
<comment type="subcellular location">
    <subcellularLocation>
        <location evidence="1">Host cell membrane</location>
        <topology evidence="1">Multi-pass membrane protein</topology>
    </subcellularLocation>
</comment>
<dbReference type="GO" id="GO:0006955">
    <property type="term" value="P:immune response"/>
    <property type="evidence" value="ECO:0007669"/>
    <property type="project" value="TreeGrafter"/>
</dbReference>
<dbReference type="GO" id="GO:0019722">
    <property type="term" value="P:calcium-mediated signaling"/>
    <property type="evidence" value="ECO:0007669"/>
    <property type="project" value="TreeGrafter"/>
</dbReference>
<evidence type="ECO:0000256" key="7">
    <source>
        <dbReference type="ARBA" id="ARBA00023170"/>
    </source>
</evidence>
<keyword evidence="8" id="KW-0807">Transducer</keyword>
<feature type="transmembrane region" description="Helical" evidence="9">
    <location>
        <begin position="180"/>
        <end position="198"/>
    </location>
</feature>
<gene>
    <name evidence="11" type="primary">CyUS28c</name>
</gene>
<dbReference type="SUPFAM" id="SSF81321">
    <property type="entry name" value="Family A G protein-coupled receptor-like"/>
    <property type="match status" value="1"/>
</dbReference>
<keyword evidence="4 9" id="KW-1133">Transmembrane helix</keyword>
<evidence type="ECO:0000256" key="1">
    <source>
        <dbReference type="ARBA" id="ARBA00004598"/>
    </source>
</evidence>
<dbReference type="GO" id="GO:0060326">
    <property type="term" value="P:cell chemotaxis"/>
    <property type="evidence" value="ECO:0007669"/>
    <property type="project" value="TreeGrafter"/>
</dbReference>
<name>A0A0K1GZQ8_9BETA</name>
<keyword evidence="7" id="KW-0675">Receptor</keyword>
<evidence type="ECO:0000256" key="3">
    <source>
        <dbReference type="ARBA" id="ARBA00022692"/>
    </source>
</evidence>
<evidence type="ECO:0000256" key="8">
    <source>
        <dbReference type="ARBA" id="ARBA00023224"/>
    </source>
</evidence>